<feature type="compositionally biased region" description="Basic and acidic residues" evidence="1">
    <location>
        <begin position="247"/>
        <end position="257"/>
    </location>
</feature>
<reference evidence="2" key="1">
    <citation type="submission" date="2020-02" db="EMBL/GenBank/DDBJ databases">
        <authorList>
            <person name="Meier V. D."/>
        </authorList>
    </citation>
    <scope>NUCLEOTIDE SEQUENCE</scope>
    <source>
        <strain evidence="2">AVDCRST_MAG45</strain>
    </source>
</reference>
<accession>A0A6J4TEB4</accession>
<feature type="compositionally biased region" description="Basic residues" evidence="1">
    <location>
        <begin position="22"/>
        <end position="56"/>
    </location>
</feature>
<feature type="compositionally biased region" description="Basic residues" evidence="1">
    <location>
        <begin position="187"/>
        <end position="201"/>
    </location>
</feature>
<feature type="compositionally biased region" description="Basic residues" evidence="1">
    <location>
        <begin position="71"/>
        <end position="88"/>
    </location>
</feature>
<dbReference type="AlphaFoldDB" id="A0A6J4TEB4"/>
<feature type="compositionally biased region" description="Basic residues" evidence="1">
    <location>
        <begin position="301"/>
        <end position="317"/>
    </location>
</feature>
<feature type="compositionally biased region" description="Basic and acidic residues" evidence="1">
    <location>
        <begin position="57"/>
        <end position="70"/>
    </location>
</feature>
<dbReference type="EMBL" id="CADCVU010000211">
    <property type="protein sequence ID" value="CAA9519928.1"/>
    <property type="molecule type" value="Genomic_DNA"/>
</dbReference>
<feature type="region of interest" description="Disordered" evidence="1">
    <location>
        <begin position="1"/>
        <end position="317"/>
    </location>
</feature>
<feature type="compositionally biased region" description="Basic residues" evidence="1">
    <location>
        <begin position="231"/>
        <end position="246"/>
    </location>
</feature>
<feature type="compositionally biased region" description="Low complexity" evidence="1">
    <location>
        <begin position="203"/>
        <end position="213"/>
    </location>
</feature>
<sequence length="317" mass="35238">GHQPQIRARRRRCPREPSAGQRRPRGKGGGRGRPGRARRPARRGTRARRGPSRRRQDRPGARLCALDRRGVRAHPGHRRPAARRRRGHEHLQPARGALRVPARTGVRQHRPRRRDQPRLAQDAVGPARVHAGAPRHRRRAHPRGGTALPGHRDPESTRLRGHLPAARGSARSLHGPGLAGLPVRGAGGRHARRARRRRPRSRPGPGVQPQRGARGPGGRDPGARQRGPAALRRRHPRAHPRRRARRARGEPARRPDAPARGQGRRCARLPRPRSARRRPGACARGSLASPPAGARGDVRQRGRSRGARRRRARPRSL</sequence>
<feature type="non-terminal residue" evidence="2">
    <location>
        <position position="1"/>
    </location>
</feature>
<feature type="non-terminal residue" evidence="2">
    <location>
        <position position="317"/>
    </location>
</feature>
<gene>
    <name evidence="2" type="ORF">AVDCRST_MAG45-2433</name>
</gene>
<proteinExistence type="predicted"/>
<name>A0A6J4TEB4_9ACTN</name>
<feature type="compositionally biased region" description="Basic residues" evidence="1">
    <location>
        <begin position="262"/>
        <end position="279"/>
    </location>
</feature>
<evidence type="ECO:0000313" key="2">
    <source>
        <dbReference type="EMBL" id="CAA9519928.1"/>
    </source>
</evidence>
<feature type="compositionally biased region" description="Basic residues" evidence="1">
    <location>
        <begin position="106"/>
        <end position="115"/>
    </location>
</feature>
<organism evidence="2">
    <name type="scientific">uncultured Solirubrobacterales bacterium</name>
    <dbReference type="NCBI Taxonomy" id="768556"/>
    <lineage>
        <taxon>Bacteria</taxon>
        <taxon>Bacillati</taxon>
        <taxon>Actinomycetota</taxon>
        <taxon>Thermoleophilia</taxon>
        <taxon>Solirubrobacterales</taxon>
        <taxon>environmental samples</taxon>
    </lineage>
</organism>
<evidence type="ECO:0000256" key="1">
    <source>
        <dbReference type="SAM" id="MobiDB-lite"/>
    </source>
</evidence>
<feature type="compositionally biased region" description="Basic residues" evidence="1">
    <location>
        <begin position="133"/>
        <end position="142"/>
    </location>
</feature>
<protein>
    <submittedName>
        <fullName evidence="2">FIG022979: MoxR-like ATPases</fullName>
    </submittedName>
</protein>